<keyword evidence="4" id="KW-1185">Reference proteome</keyword>
<dbReference type="AlphaFoldDB" id="A0AAN8MRE4"/>
<feature type="region of interest" description="Disordered" evidence="1">
    <location>
        <begin position="126"/>
        <end position="195"/>
    </location>
</feature>
<evidence type="ECO:0000313" key="3">
    <source>
        <dbReference type="EMBL" id="KAK6345440.1"/>
    </source>
</evidence>
<organism evidence="3 4">
    <name type="scientific">Orbilia javanica</name>
    <dbReference type="NCBI Taxonomy" id="47235"/>
    <lineage>
        <taxon>Eukaryota</taxon>
        <taxon>Fungi</taxon>
        <taxon>Dikarya</taxon>
        <taxon>Ascomycota</taxon>
        <taxon>Pezizomycotina</taxon>
        <taxon>Orbiliomycetes</taxon>
        <taxon>Orbiliales</taxon>
        <taxon>Orbiliaceae</taxon>
        <taxon>Orbilia</taxon>
    </lineage>
</organism>
<proteinExistence type="predicted"/>
<protein>
    <recommendedName>
        <fullName evidence="5">LysM domain-containing protein</fullName>
    </recommendedName>
</protein>
<feature type="signal peptide" evidence="2">
    <location>
        <begin position="1"/>
        <end position="19"/>
    </location>
</feature>
<accession>A0AAN8MRE4</accession>
<evidence type="ECO:0000256" key="1">
    <source>
        <dbReference type="SAM" id="MobiDB-lite"/>
    </source>
</evidence>
<comment type="caution">
    <text evidence="3">The sequence shown here is derived from an EMBL/GenBank/DDBJ whole genome shotgun (WGS) entry which is preliminary data.</text>
</comment>
<keyword evidence="2" id="KW-0732">Signal</keyword>
<feature type="compositionally biased region" description="Low complexity" evidence="1">
    <location>
        <begin position="126"/>
        <end position="182"/>
    </location>
</feature>
<evidence type="ECO:0000256" key="2">
    <source>
        <dbReference type="SAM" id="SignalP"/>
    </source>
</evidence>
<feature type="chain" id="PRO_5042853184" description="LysM domain-containing protein" evidence="2">
    <location>
        <begin position="20"/>
        <end position="539"/>
    </location>
</feature>
<name>A0AAN8MRE4_9PEZI</name>
<evidence type="ECO:0000313" key="4">
    <source>
        <dbReference type="Proteomes" id="UP001313282"/>
    </source>
</evidence>
<sequence length="539" mass="57786">MKIGFALVLLSQALSLVSGYGYQVCNADNCARQVTGTRHDQNQRRRDCTKYLVKTVVKGTSTKWKTTTKKKVTTKTVKKVVTKLVGKVTTVTSKKVATKTTTQWVTAFTTRTIRVTSGVVITTISPPVVTPTTTSPPEDTTTTSPPEDTTTTSPPEDTTTTSPPEDTTTTSPPEDTTTISPPDNATTTEPPVIPKRGLELEFEHGDILEARSGYYPSPVQPGMVKNCVGWRYIQGNDNCDNIVKRFSAAPIALSKANLFKWNPALKNGPGLKKGYYVCVRIDNMPLYISACNASRYTSACSCWGIRPGTKTVCGKTTTKTVTRTSTSTSTKTSTSTSTKTTTGTVTKWTTSTQTVVTKTTKTVVVDTTSHVPGSTSTVTSCPTGYIICGGKCINPLTNNDNCGACGVTCSSYCQAGACAGCVATTSLCEEGGGHLCDDESTCICTLNVEGQRTCTVSSNCEGQVCEKSSDCPSGWTCVPGTCCGNEPVCMRAPSGCPNGQHFKRIFKREPMPRGTISKRRILVPEFDLSWKLARMKNKV</sequence>
<evidence type="ECO:0008006" key="5">
    <source>
        <dbReference type="Google" id="ProtNLM"/>
    </source>
</evidence>
<dbReference type="Proteomes" id="UP001313282">
    <property type="component" value="Unassembled WGS sequence"/>
</dbReference>
<gene>
    <name evidence="3" type="ORF">TWF718_007356</name>
</gene>
<dbReference type="EMBL" id="JAVHNR010000004">
    <property type="protein sequence ID" value="KAK6345440.1"/>
    <property type="molecule type" value="Genomic_DNA"/>
</dbReference>
<reference evidence="3 4" key="1">
    <citation type="submission" date="2019-10" db="EMBL/GenBank/DDBJ databases">
        <authorList>
            <person name="Palmer J.M."/>
        </authorList>
    </citation>
    <scope>NUCLEOTIDE SEQUENCE [LARGE SCALE GENOMIC DNA]</scope>
    <source>
        <strain evidence="3 4">TWF718</strain>
    </source>
</reference>